<reference evidence="2" key="1">
    <citation type="journal article" date="2022" name="Mol. Ecol. Resour.">
        <title>The genomes of chicory, endive, great burdock and yacon provide insights into Asteraceae palaeo-polyploidization history and plant inulin production.</title>
        <authorList>
            <person name="Fan W."/>
            <person name="Wang S."/>
            <person name="Wang H."/>
            <person name="Wang A."/>
            <person name="Jiang F."/>
            <person name="Liu H."/>
            <person name="Zhao H."/>
            <person name="Xu D."/>
            <person name="Zhang Y."/>
        </authorList>
    </citation>
    <scope>NUCLEOTIDE SEQUENCE [LARGE SCALE GENOMIC DNA]</scope>
    <source>
        <strain evidence="2">cv. Punajuju</strain>
    </source>
</reference>
<evidence type="ECO:0000313" key="1">
    <source>
        <dbReference type="EMBL" id="KAI3790306.1"/>
    </source>
</evidence>
<reference evidence="1 2" key="2">
    <citation type="journal article" date="2022" name="Mol. Ecol. Resour.">
        <title>The genomes of chicory, endive, great burdock and yacon provide insights into Asteraceae paleo-polyploidization history and plant inulin production.</title>
        <authorList>
            <person name="Fan W."/>
            <person name="Wang S."/>
            <person name="Wang H."/>
            <person name="Wang A."/>
            <person name="Jiang F."/>
            <person name="Liu H."/>
            <person name="Zhao H."/>
            <person name="Xu D."/>
            <person name="Zhang Y."/>
        </authorList>
    </citation>
    <scope>NUCLEOTIDE SEQUENCE [LARGE SCALE GENOMIC DNA]</scope>
    <source>
        <strain evidence="2">cv. Punajuju</strain>
        <tissue evidence="1">Leaves</tissue>
    </source>
</reference>
<accession>A0ACB9H4R5</accession>
<keyword evidence="2" id="KW-1185">Reference proteome</keyword>
<evidence type="ECO:0000313" key="2">
    <source>
        <dbReference type="Proteomes" id="UP001055811"/>
    </source>
</evidence>
<protein>
    <submittedName>
        <fullName evidence="1">Uncharacterized protein</fullName>
    </submittedName>
</protein>
<proteinExistence type="predicted"/>
<dbReference type="EMBL" id="CM042009">
    <property type="protein sequence ID" value="KAI3790306.1"/>
    <property type="molecule type" value="Genomic_DNA"/>
</dbReference>
<name>A0ACB9H4R5_CICIN</name>
<organism evidence="1 2">
    <name type="scientific">Cichorium intybus</name>
    <name type="common">Chicory</name>
    <dbReference type="NCBI Taxonomy" id="13427"/>
    <lineage>
        <taxon>Eukaryota</taxon>
        <taxon>Viridiplantae</taxon>
        <taxon>Streptophyta</taxon>
        <taxon>Embryophyta</taxon>
        <taxon>Tracheophyta</taxon>
        <taxon>Spermatophyta</taxon>
        <taxon>Magnoliopsida</taxon>
        <taxon>eudicotyledons</taxon>
        <taxon>Gunneridae</taxon>
        <taxon>Pentapetalae</taxon>
        <taxon>asterids</taxon>
        <taxon>campanulids</taxon>
        <taxon>Asterales</taxon>
        <taxon>Asteraceae</taxon>
        <taxon>Cichorioideae</taxon>
        <taxon>Cichorieae</taxon>
        <taxon>Cichoriinae</taxon>
        <taxon>Cichorium</taxon>
    </lineage>
</organism>
<comment type="caution">
    <text evidence="1">The sequence shown here is derived from an EMBL/GenBank/DDBJ whole genome shotgun (WGS) entry which is preliminary data.</text>
</comment>
<sequence>MTAAGPSLCPSKHRRPPELPPDGVPPPVENPSPAVLNLTRRAKGNQAQVKKLGPRYCVKKVSGTSNRKSITSKLANGRFELQLGDDDAKATNALNDVWEKTATIEEVDTIQSVTKASAEDDGQGVGLEMNEGMLTDYSSEEEDDTGGGSLAFQTATNDESSAFSTGMEQGLHAIGSCKGTTTSSAIFTNGEGKFQSSLLNFSEVDLLKPLSKEQVGDKIMCVHSLMGDKATFTPTHDSTKHLTNIPPTFQMPDPSLSAIFIA</sequence>
<gene>
    <name evidence="1" type="ORF">L2E82_03256</name>
</gene>
<dbReference type="Proteomes" id="UP001055811">
    <property type="component" value="Linkage Group LG01"/>
</dbReference>